<reference evidence="2 3" key="1">
    <citation type="submission" date="2024-09" db="EMBL/GenBank/DDBJ databases">
        <authorList>
            <person name="Sun Q."/>
            <person name="Mori K."/>
        </authorList>
    </citation>
    <scope>NUCLEOTIDE SEQUENCE [LARGE SCALE GENOMIC DNA]</scope>
    <source>
        <strain evidence="2 3">NCAIM B.02301</strain>
    </source>
</reference>
<keyword evidence="2" id="KW-0378">Hydrolase</keyword>
<proteinExistence type="predicted"/>
<keyword evidence="1" id="KW-0812">Transmembrane</keyword>
<evidence type="ECO:0000256" key="1">
    <source>
        <dbReference type="SAM" id="Phobius"/>
    </source>
</evidence>
<evidence type="ECO:0000313" key="2">
    <source>
        <dbReference type="EMBL" id="MFC0560041.1"/>
    </source>
</evidence>
<keyword evidence="1" id="KW-0472">Membrane</keyword>
<gene>
    <name evidence="2" type="ORF">ACFFH4_13380</name>
</gene>
<comment type="caution">
    <text evidence="2">The sequence shown here is derived from an EMBL/GenBank/DDBJ whole genome shotgun (WGS) entry which is preliminary data.</text>
</comment>
<sequence>MKGTTHIIGGIAAAVVWHKFTNTPIQEPIYYYSAAFIGSIIPDICHPKSMIGRRLPILSRIFSKIFGHRSLSHSLLFMMLLYILFQQLTFIGSTSLGLGVLVGVASHILLDSMTTQGVKFLYPFKMNVRMPLYVRTGSLIGENFVTLSLLVLTFLFLFT</sequence>
<dbReference type="RefSeq" id="WP_273840581.1">
    <property type="nucleotide sequence ID" value="NZ_JAQQWT010000002.1"/>
</dbReference>
<dbReference type="PANTHER" id="PTHR35531:SF1">
    <property type="entry name" value="INNER MEMBRANE PROTEIN YBCI-RELATED"/>
    <property type="match status" value="1"/>
</dbReference>
<dbReference type="InterPro" id="IPR007404">
    <property type="entry name" value="YdjM-like"/>
</dbReference>
<organism evidence="2 3">
    <name type="scientific">Halalkalibacter alkalisediminis</name>
    <dbReference type="NCBI Taxonomy" id="935616"/>
    <lineage>
        <taxon>Bacteria</taxon>
        <taxon>Bacillati</taxon>
        <taxon>Bacillota</taxon>
        <taxon>Bacilli</taxon>
        <taxon>Bacillales</taxon>
        <taxon>Bacillaceae</taxon>
        <taxon>Halalkalibacter</taxon>
    </lineage>
</organism>
<dbReference type="Pfam" id="PF04307">
    <property type="entry name" value="YdjM"/>
    <property type="match status" value="1"/>
</dbReference>
<dbReference type="PIRSF" id="PIRSF030780">
    <property type="entry name" value="Md_memb_hyd_prd"/>
    <property type="match status" value="1"/>
</dbReference>
<feature type="transmembrane region" description="Helical" evidence="1">
    <location>
        <begin position="91"/>
        <end position="111"/>
    </location>
</feature>
<dbReference type="EMBL" id="JBHLTR010000017">
    <property type="protein sequence ID" value="MFC0560041.1"/>
    <property type="molecule type" value="Genomic_DNA"/>
</dbReference>
<evidence type="ECO:0000313" key="3">
    <source>
        <dbReference type="Proteomes" id="UP001589833"/>
    </source>
</evidence>
<dbReference type="GO" id="GO:0016787">
    <property type="term" value="F:hydrolase activity"/>
    <property type="evidence" value="ECO:0007669"/>
    <property type="project" value="UniProtKB-KW"/>
</dbReference>
<accession>A0ABV6NGY7</accession>
<keyword evidence="3" id="KW-1185">Reference proteome</keyword>
<dbReference type="InterPro" id="IPR016956">
    <property type="entry name" value="YdjM"/>
</dbReference>
<protein>
    <submittedName>
        <fullName evidence="2">Metal-dependent hydrolase</fullName>
    </submittedName>
</protein>
<dbReference type="Proteomes" id="UP001589833">
    <property type="component" value="Unassembled WGS sequence"/>
</dbReference>
<keyword evidence="1" id="KW-1133">Transmembrane helix</keyword>
<name>A0ABV6NGY7_9BACI</name>
<dbReference type="PANTHER" id="PTHR35531">
    <property type="entry name" value="INNER MEMBRANE PROTEIN YBCI-RELATED"/>
    <property type="match status" value="1"/>
</dbReference>
<feature type="transmembrane region" description="Helical" evidence="1">
    <location>
        <begin position="132"/>
        <end position="158"/>
    </location>
</feature>